<evidence type="ECO:0000313" key="2">
    <source>
        <dbReference type="Proteomes" id="UP000240569"/>
    </source>
</evidence>
<protein>
    <submittedName>
        <fullName evidence="1">Phosphatidylethanolamine-binding protein</fullName>
    </submittedName>
</protein>
<dbReference type="SUPFAM" id="SSF49777">
    <property type="entry name" value="PEBP-like"/>
    <property type="match status" value="1"/>
</dbReference>
<dbReference type="Proteomes" id="UP000240569">
    <property type="component" value="Unassembled WGS sequence"/>
</dbReference>
<dbReference type="Gene3D" id="3.90.280.10">
    <property type="entry name" value="PEBP-like"/>
    <property type="match status" value="1"/>
</dbReference>
<gene>
    <name evidence="1" type="ORF">B9Q02_03005</name>
</gene>
<dbReference type="CDD" id="cd00865">
    <property type="entry name" value="PEBP_bact_arch"/>
    <property type="match status" value="1"/>
</dbReference>
<organism evidence="1 2">
    <name type="scientific">Candidatus Marsarchaeota G1 archaeon BE_D</name>
    <dbReference type="NCBI Taxonomy" id="1978156"/>
    <lineage>
        <taxon>Archaea</taxon>
        <taxon>Candidatus Marsarchaeota</taxon>
        <taxon>Candidatus Marsarchaeota group 1</taxon>
    </lineage>
</organism>
<dbReference type="Pfam" id="PF01161">
    <property type="entry name" value="PBP"/>
    <property type="match status" value="1"/>
</dbReference>
<name>A0A2R6AIV3_9ARCH</name>
<proteinExistence type="predicted"/>
<evidence type="ECO:0000313" key="1">
    <source>
        <dbReference type="EMBL" id="PSN86279.1"/>
    </source>
</evidence>
<reference evidence="1 2" key="1">
    <citation type="submission" date="2017-04" db="EMBL/GenBank/DDBJ databases">
        <title>Novel microbial lineages endemic to geothermal iron-oxide mats fill important gaps in the evolutionary history of Archaea.</title>
        <authorList>
            <person name="Jay Z.J."/>
            <person name="Beam J.P."/>
            <person name="Dlakic M."/>
            <person name="Rusch D.B."/>
            <person name="Kozubal M.A."/>
            <person name="Inskeep W.P."/>
        </authorList>
    </citation>
    <scope>NUCLEOTIDE SEQUENCE [LARGE SCALE GENOMIC DNA]</scope>
    <source>
        <strain evidence="1">BE_D</strain>
    </source>
</reference>
<dbReference type="NCBIfam" id="TIGR00481">
    <property type="entry name" value="YbhB/YbcL family Raf kinase inhibitor-like protein"/>
    <property type="match status" value="1"/>
</dbReference>
<dbReference type="PANTHER" id="PTHR30289:SF1">
    <property type="entry name" value="PEBP (PHOSPHATIDYLETHANOLAMINE-BINDING PROTEIN) FAMILY PROTEIN"/>
    <property type="match status" value="1"/>
</dbReference>
<dbReference type="InterPro" id="IPR036610">
    <property type="entry name" value="PEBP-like_sf"/>
</dbReference>
<dbReference type="EMBL" id="NEXD01000009">
    <property type="protein sequence ID" value="PSN86279.1"/>
    <property type="molecule type" value="Genomic_DNA"/>
</dbReference>
<dbReference type="AlphaFoldDB" id="A0A2R6AIV3"/>
<dbReference type="PANTHER" id="PTHR30289">
    <property type="entry name" value="UNCHARACTERIZED PROTEIN YBCL-RELATED"/>
    <property type="match status" value="1"/>
</dbReference>
<comment type="caution">
    <text evidence="1">The sequence shown here is derived from an EMBL/GenBank/DDBJ whole genome shotgun (WGS) entry which is preliminary data.</text>
</comment>
<dbReference type="InterPro" id="IPR005247">
    <property type="entry name" value="YbhB_YbcL/LppC-like"/>
</dbReference>
<accession>A0A2R6AIV3</accession>
<dbReference type="InterPro" id="IPR008914">
    <property type="entry name" value="PEBP"/>
</dbReference>
<sequence length="149" mass="16488">MFAIKSTFEGVFPKKYTCDGENVSPALEWTGAPSCKAFALIVEDPDAPMGTFVHWVLYNMPQTLSKLPEGIPKNKSVPGIGTQGYNDFEQIGYDGPCPPRGHGQHRYYFRLYALSKETSFEAGLTAKELKARISPLIVGTAEFMAKYGR</sequence>